<evidence type="ECO:0000256" key="5">
    <source>
        <dbReference type="SAM" id="MobiDB-lite"/>
    </source>
</evidence>
<evidence type="ECO:0000313" key="11">
    <source>
        <dbReference type="RefSeq" id="XP_052751379.1"/>
    </source>
</evidence>
<proteinExistence type="predicted"/>
<evidence type="ECO:0000313" key="12">
    <source>
        <dbReference type="RefSeq" id="XP_052751380.1"/>
    </source>
</evidence>
<reference evidence="8 9" key="1">
    <citation type="submission" date="2025-05" db="UniProtKB">
        <authorList>
            <consortium name="RefSeq"/>
        </authorList>
    </citation>
    <scope>IDENTIFICATION</scope>
    <source>
        <tissue evidence="8 9">Whole larvae</tissue>
    </source>
</reference>
<dbReference type="Proteomes" id="UP001652740">
    <property type="component" value="Unplaced"/>
</dbReference>
<feature type="domain" description="C2H2-type" evidence="6">
    <location>
        <begin position="402"/>
        <end position="429"/>
    </location>
</feature>
<keyword evidence="7" id="KW-1185">Reference proteome</keyword>
<keyword evidence="3" id="KW-0862">Zinc</keyword>
<evidence type="ECO:0000259" key="6">
    <source>
        <dbReference type="PROSITE" id="PS50157"/>
    </source>
</evidence>
<name>A0ABM3MJ17_GALME</name>
<feature type="domain" description="C2H2-type" evidence="6">
    <location>
        <begin position="315"/>
        <end position="343"/>
    </location>
</feature>
<dbReference type="SMART" id="SM00355">
    <property type="entry name" value="ZnF_C2H2"/>
    <property type="match status" value="11"/>
</dbReference>
<feature type="domain" description="C2H2-type" evidence="6">
    <location>
        <begin position="259"/>
        <end position="286"/>
    </location>
</feature>
<keyword evidence="1" id="KW-0479">Metal-binding</keyword>
<evidence type="ECO:0000256" key="4">
    <source>
        <dbReference type="PROSITE-ProRule" id="PRU00042"/>
    </source>
</evidence>
<evidence type="ECO:0000313" key="9">
    <source>
        <dbReference type="RefSeq" id="XP_052751376.1"/>
    </source>
</evidence>
<evidence type="ECO:0000313" key="8">
    <source>
        <dbReference type="RefSeq" id="XP_052751375.1"/>
    </source>
</evidence>
<dbReference type="RefSeq" id="XP_052751379.1">
    <property type="nucleotide sequence ID" value="XM_052895419.1"/>
</dbReference>
<evidence type="ECO:0000256" key="3">
    <source>
        <dbReference type="ARBA" id="ARBA00022833"/>
    </source>
</evidence>
<feature type="domain" description="C2H2-type" evidence="6">
    <location>
        <begin position="374"/>
        <end position="401"/>
    </location>
</feature>
<feature type="domain" description="C2H2-type" evidence="6">
    <location>
        <begin position="345"/>
        <end position="373"/>
    </location>
</feature>
<feature type="domain" description="C2H2-type" evidence="6">
    <location>
        <begin position="287"/>
        <end position="314"/>
    </location>
</feature>
<feature type="domain" description="C2H2-type" evidence="6">
    <location>
        <begin position="230"/>
        <end position="258"/>
    </location>
</feature>
<organism evidence="7 9">
    <name type="scientific">Galleria mellonella</name>
    <name type="common">Greater wax moth</name>
    <dbReference type="NCBI Taxonomy" id="7137"/>
    <lineage>
        <taxon>Eukaryota</taxon>
        <taxon>Metazoa</taxon>
        <taxon>Ecdysozoa</taxon>
        <taxon>Arthropoda</taxon>
        <taxon>Hexapoda</taxon>
        <taxon>Insecta</taxon>
        <taxon>Pterygota</taxon>
        <taxon>Neoptera</taxon>
        <taxon>Endopterygota</taxon>
        <taxon>Lepidoptera</taxon>
        <taxon>Glossata</taxon>
        <taxon>Ditrysia</taxon>
        <taxon>Pyraloidea</taxon>
        <taxon>Pyralidae</taxon>
        <taxon>Galleriinae</taxon>
        <taxon>Galleria</taxon>
    </lineage>
</organism>
<evidence type="ECO:0000256" key="2">
    <source>
        <dbReference type="ARBA" id="ARBA00022771"/>
    </source>
</evidence>
<feature type="compositionally biased region" description="Acidic residues" evidence="5">
    <location>
        <begin position="128"/>
        <end position="157"/>
    </location>
</feature>
<dbReference type="InterPro" id="IPR036236">
    <property type="entry name" value="Znf_C2H2_sf"/>
</dbReference>
<dbReference type="RefSeq" id="XP_052751378.1">
    <property type="nucleotide sequence ID" value="XM_052895418.1"/>
</dbReference>
<feature type="region of interest" description="Disordered" evidence="5">
    <location>
        <begin position="587"/>
        <end position="613"/>
    </location>
</feature>
<dbReference type="SUPFAM" id="SSF57667">
    <property type="entry name" value="beta-beta-alpha zinc fingers"/>
    <property type="match status" value="6"/>
</dbReference>
<feature type="domain" description="C2H2-type" evidence="6">
    <location>
        <begin position="174"/>
        <end position="201"/>
    </location>
</feature>
<dbReference type="RefSeq" id="XP_052751375.1">
    <property type="nucleotide sequence ID" value="XM_052895415.1"/>
</dbReference>
<dbReference type="PANTHER" id="PTHR23235:SF160">
    <property type="entry name" value="GASTRULA ZINC FINGER PROTEIN XLCGF7.1-LIKE-RELATED"/>
    <property type="match status" value="1"/>
</dbReference>
<dbReference type="Pfam" id="PF00096">
    <property type="entry name" value="zf-C2H2"/>
    <property type="match status" value="6"/>
</dbReference>
<dbReference type="Gene3D" id="3.30.160.60">
    <property type="entry name" value="Classic Zinc Finger"/>
    <property type="match status" value="9"/>
</dbReference>
<dbReference type="PROSITE" id="PS00028">
    <property type="entry name" value="ZINC_FINGER_C2H2_1"/>
    <property type="match status" value="7"/>
</dbReference>
<protein>
    <submittedName>
        <fullName evidence="8 9">Transcriptional repressor CTCF-like isoform X1</fullName>
    </submittedName>
</protein>
<accession>A0ABM3MJ17</accession>
<feature type="compositionally biased region" description="Basic and acidic residues" evidence="5">
    <location>
        <begin position="602"/>
        <end position="613"/>
    </location>
</feature>
<feature type="domain" description="C2H2-type" evidence="6">
    <location>
        <begin position="202"/>
        <end position="229"/>
    </location>
</feature>
<dbReference type="GeneID" id="113516779"/>
<dbReference type="PROSITE" id="PS50157">
    <property type="entry name" value="ZINC_FINGER_C2H2_2"/>
    <property type="match status" value="11"/>
</dbReference>
<dbReference type="PANTHER" id="PTHR23235">
    <property type="entry name" value="KRUEPPEL-LIKE TRANSCRIPTION FACTOR"/>
    <property type="match status" value="1"/>
</dbReference>
<feature type="region of interest" description="Disordered" evidence="5">
    <location>
        <begin position="125"/>
        <end position="164"/>
    </location>
</feature>
<feature type="compositionally biased region" description="Acidic residues" evidence="5">
    <location>
        <begin position="587"/>
        <end position="596"/>
    </location>
</feature>
<dbReference type="RefSeq" id="XP_052751376.1">
    <property type="nucleotide sequence ID" value="XM_052895416.1"/>
</dbReference>
<feature type="domain" description="C2H2-type" evidence="6">
    <location>
        <begin position="430"/>
        <end position="458"/>
    </location>
</feature>
<feature type="domain" description="C2H2-type" evidence="6">
    <location>
        <begin position="467"/>
        <end position="494"/>
    </location>
</feature>
<gene>
    <name evidence="8 9 10 11 12" type="primary">LOC113516779</name>
</gene>
<evidence type="ECO:0000313" key="10">
    <source>
        <dbReference type="RefSeq" id="XP_052751378.1"/>
    </source>
</evidence>
<keyword evidence="2 4" id="KW-0863">Zinc-finger</keyword>
<dbReference type="RefSeq" id="XP_052751380.1">
    <property type="nucleotide sequence ID" value="XM_052895420.1"/>
</dbReference>
<evidence type="ECO:0000313" key="7">
    <source>
        <dbReference type="Proteomes" id="UP001652740"/>
    </source>
</evidence>
<evidence type="ECO:0000256" key="1">
    <source>
        <dbReference type="ARBA" id="ARBA00022723"/>
    </source>
</evidence>
<sequence>MPPPDKKGKNKLILQTIIDENSEPVLSDPLSSVNGEEEQDAGVTYFVDEEGRYYYQPAGDNQNLVSLPTAVTEENEGISKDDQMLVDVESYQTVTLVPSESSTGEVSYVLVVQEENKPVVNIDIKMDQEEDKGNEDVYNFEDEEEDGGDEQSEEDDEVKVKPPPTKRKYLRPHFTCNFCSYTSHRRYLLLRHMKSHSEERPHKCNVCERGFKTVSSLQNHVNMHNGVKPHVCKYCNSPFTTSGELVRHVRYKHTHEKPHKCTECDYASVELSKLRRHVRCHTGERPYQCPHCTYASPDTFKLKRHLRTHTGEKPYKCDHCNMCFTQSNSLKAHKLIHNVAEKPVYACELCPAKCGRKTDLRIHVQKLHTSDKPLKCKRCGKSFPDRYSCKIHNKTHEGEKCYKCEICPYASSTLRHLKSHMLKHIDEKPFICDQCDQAFRQKQLLRRHQNLYHNPDYVPKPPKEKTHTCHECNRTFAHKGNLIRHLAVHDPESGHQERALALKLGRQKKVKFINGQAAKEITAEVESENEQTDIVKLGLNDLERGEVVTVTHGDGQQYVVLEVIQLEDGTEQQVAVVAPDFIDEEHVADEEEEEEELPVKVIKQEKSKRDTDVDRSIKLEKDVDTCFGFDEEEEEEEQYNEKVVLHLV</sequence>
<dbReference type="InterPro" id="IPR013087">
    <property type="entry name" value="Znf_C2H2_type"/>
</dbReference>